<dbReference type="RefSeq" id="WP_139173587.1">
    <property type="nucleotide sequence ID" value="NZ_FMZF01000003.1"/>
</dbReference>
<protein>
    <recommendedName>
        <fullName evidence="5">Septum formation-related domain-containing protein</fullName>
    </recommendedName>
</protein>
<dbReference type="AlphaFoldDB" id="A0A1G6P7X4"/>
<dbReference type="STRING" id="1190417.SAMN05660690_2445"/>
<dbReference type="OrthoDB" id="5197296at2"/>
<gene>
    <name evidence="3" type="ORF">SAMN05660690_2445</name>
</gene>
<sequence>MAHPGQRRTPPRPAAAGRGRRAGGVAAAVAVAGGVVAVTLGGFGEPRVGDCIEQEAPGSVDTVDCDSSQAQYRVVGTGADEVTAEEFSATSTTLCAGFETAVRALWRGGDRGEGTVYCVEPV</sequence>
<dbReference type="Proteomes" id="UP000199416">
    <property type="component" value="Unassembled WGS sequence"/>
</dbReference>
<evidence type="ECO:0000256" key="2">
    <source>
        <dbReference type="SAM" id="Phobius"/>
    </source>
</evidence>
<feature type="region of interest" description="Disordered" evidence="1">
    <location>
        <begin position="1"/>
        <end position="20"/>
    </location>
</feature>
<keyword evidence="2" id="KW-0812">Transmembrane</keyword>
<keyword evidence="4" id="KW-1185">Reference proteome</keyword>
<name>A0A1G6P7X4_9ACTN</name>
<keyword evidence="2" id="KW-1133">Transmembrane helix</keyword>
<reference evidence="4" key="1">
    <citation type="submission" date="2016-10" db="EMBL/GenBank/DDBJ databases">
        <authorList>
            <person name="Varghese N."/>
            <person name="Submissions S."/>
        </authorList>
    </citation>
    <scope>NUCLEOTIDE SEQUENCE [LARGE SCALE GENOMIC DNA]</scope>
    <source>
        <strain evidence="4">DSM 45421</strain>
    </source>
</reference>
<evidence type="ECO:0000313" key="3">
    <source>
        <dbReference type="EMBL" id="SDC76189.1"/>
    </source>
</evidence>
<organism evidence="3 4">
    <name type="scientific">Geodermatophilus telluris</name>
    <dbReference type="NCBI Taxonomy" id="1190417"/>
    <lineage>
        <taxon>Bacteria</taxon>
        <taxon>Bacillati</taxon>
        <taxon>Actinomycetota</taxon>
        <taxon>Actinomycetes</taxon>
        <taxon>Geodermatophilales</taxon>
        <taxon>Geodermatophilaceae</taxon>
        <taxon>Geodermatophilus</taxon>
    </lineage>
</organism>
<evidence type="ECO:0000256" key="1">
    <source>
        <dbReference type="SAM" id="MobiDB-lite"/>
    </source>
</evidence>
<feature type="transmembrane region" description="Helical" evidence="2">
    <location>
        <begin position="21"/>
        <end position="43"/>
    </location>
</feature>
<evidence type="ECO:0008006" key="5">
    <source>
        <dbReference type="Google" id="ProtNLM"/>
    </source>
</evidence>
<proteinExistence type="predicted"/>
<keyword evidence="2" id="KW-0472">Membrane</keyword>
<accession>A0A1G6P7X4</accession>
<evidence type="ECO:0000313" key="4">
    <source>
        <dbReference type="Proteomes" id="UP000199416"/>
    </source>
</evidence>
<feature type="compositionally biased region" description="Basic residues" evidence="1">
    <location>
        <begin position="1"/>
        <end position="10"/>
    </location>
</feature>
<dbReference type="EMBL" id="FMZF01000003">
    <property type="protein sequence ID" value="SDC76189.1"/>
    <property type="molecule type" value="Genomic_DNA"/>
</dbReference>